<dbReference type="PANTHER" id="PTHR36861:SF1">
    <property type="entry name" value="COILED-COIL DOMAIN-CONTAINING PROTEIN 116"/>
    <property type="match status" value="1"/>
</dbReference>
<feature type="compositionally biased region" description="Basic and acidic residues" evidence="1">
    <location>
        <begin position="195"/>
        <end position="208"/>
    </location>
</feature>
<feature type="compositionally biased region" description="Acidic residues" evidence="1">
    <location>
        <begin position="239"/>
        <end position="270"/>
    </location>
</feature>
<dbReference type="AlphaFoldDB" id="L5LK59"/>
<gene>
    <name evidence="2" type="ORF">MDA_GLEAN10020142</name>
</gene>
<dbReference type="GO" id="GO:0005813">
    <property type="term" value="C:centrosome"/>
    <property type="evidence" value="ECO:0007669"/>
    <property type="project" value="TreeGrafter"/>
</dbReference>
<evidence type="ECO:0000313" key="2">
    <source>
        <dbReference type="EMBL" id="ELK26281.1"/>
    </source>
</evidence>
<evidence type="ECO:0000313" key="3">
    <source>
        <dbReference type="Proteomes" id="UP000010556"/>
    </source>
</evidence>
<proteinExistence type="predicted"/>
<protein>
    <submittedName>
        <fullName evidence="2">Coiled-coil domain-containing protein 116</fullName>
    </submittedName>
</protein>
<feature type="region of interest" description="Disordered" evidence="1">
    <location>
        <begin position="137"/>
        <end position="168"/>
    </location>
</feature>
<feature type="compositionally biased region" description="Basic and acidic residues" evidence="1">
    <location>
        <begin position="229"/>
        <end position="238"/>
    </location>
</feature>
<feature type="compositionally biased region" description="Polar residues" evidence="1">
    <location>
        <begin position="151"/>
        <end position="168"/>
    </location>
</feature>
<feature type="region of interest" description="Disordered" evidence="1">
    <location>
        <begin position="184"/>
        <end position="276"/>
    </location>
</feature>
<accession>L5LK59</accession>
<organism evidence="2 3">
    <name type="scientific">Myotis davidii</name>
    <name type="common">David's myotis</name>
    <dbReference type="NCBI Taxonomy" id="225400"/>
    <lineage>
        <taxon>Eukaryota</taxon>
        <taxon>Metazoa</taxon>
        <taxon>Chordata</taxon>
        <taxon>Craniata</taxon>
        <taxon>Vertebrata</taxon>
        <taxon>Euteleostomi</taxon>
        <taxon>Mammalia</taxon>
        <taxon>Eutheria</taxon>
        <taxon>Laurasiatheria</taxon>
        <taxon>Chiroptera</taxon>
        <taxon>Yangochiroptera</taxon>
        <taxon>Vespertilionidae</taxon>
        <taxon>Myotis</taxon>
    </lineage>
</organism>
<dbReference type="Proteomes" id="UP000010556">
    <property type="component" value="Unassembled WGS sequence"/>
</dbReference>
<dbReference type="PANTHER" id="PTHR36861">
    <property type="entry name" value="COILED-COIL DOMAIN-CONTAINING PROTEIN 116"/>
    <property type="match status" value="1"/>
</dbReference>
<reference evidence="3" key="1">
    <citation type="journal article" date="2013" name="Science">
        <title>Comparative analysis of bat genomes provides insight into the evolution of flight and immunity.</title>
        <authorList>
            <person name="Zhang G."/>
            <person name="Cowled C."/>
            <person name="Shi Z."/>
            <person name="Huang Z."/>
            <person name="Bishop-Lilly K.A."/>
            <person name="Fang X."/>
            <person name="Wynne J.W."/>
            <person name="Xiong Z."/>
            <person name="Baker M.L."/>
            <person name="Zhao W."/>
            <person name="Tachedjian M."/>
            <person name="Zhu Y."/>
            <person name="Zhou P."/>
            <person name="Jiang X."/>
            <person name="Ng J."/>
            <person name="Yang L."/>
            <person name="Wu L."/>
            <person name="Xiao J."/>
            <person name="Feng Y."/>
            <person name="Chen Y."/>
            <person name="Sun X."/>
            <person name="Zhang Y."/>
            <person name="Marsh G.A."/>
            <person name="Crameri G."/>
            <person name="Broder C.C."/>
            <person name="Frey K.G."/>
            <person name="Wang L.F."/>
            <person name="Wang J."/>
        </authorList>
    </citation>
    <scope>NUCLEOTIDE SEQUENCE [LARGE SCALE GENOMIC DNA]</scope>
</reference>
<name>L5LK59_MYODS</name>
<feature type="compositionally biased region" description="Basic and acidic residues" evidence="1">
    <location>
        <begin position="140"/>
        <end position="150"/>
    </location>
</feature>
<sequence>MSGAVGVRDIPGQQEWHDMSPFPSLAGAQSPHYNRKKMTLPSISSKSMSCISNPWSEELINDMTEQAVSLLVCKYKFERNLTKQLGLISVPITETLVDLLLGFKKVKGSNICLSSEVNWNDLLRMLEEAQWARHVSLEASQHDASQHDVSQHTASPQGTSPHSVDTPSILSMPATVLDQVAEEPGPQVPTLQEKGTAEEHKPTNELEPKPSASQSTGTGFKQPEQVVDMGEKQNREGEGEGEEEGEEEEEEEEEEGEEEEEEEGEEEEEDYHILGR</sequence>
<evidence type="ECO:0000256" key="1">
    <source>
        <dbReference type="SAM" id="MobiDB-lite"/>
    </source>
</evidence>
<keyword evidence="3" id="KW-1185">Reference proteome</keyword>
<dbReference type="EMBL" id="KB111160">
    <property type="protein sequence ID" value="ELK26281.1"/>
    <property type="molecule type" value="Genomic_DNA"/>
</dbReference>
<dbReference type="InterPro" id="IPR031532">
    <property type="entry name" value="DUF4702"/>
</dbReference>